<evidence type="ECO:0000313" key="2">
    <source>
        <dbReference type="EMBL" id="MBB6547246.1"/>
    </source>
</evidence>
<gene>
    <name evidence="2" type="ORF">HD593_002041</name>
</gene>
<reference evidence="2 3" key="1">
    <citation type="submission" date="2020-08" db="EMBL/GenBank/DDBJ databases">
        <title>Sequencing the genomes of 1000 actinobacteria strains.</title>
        <authorList>
            <person name="Klenk H.-P."/>
        </authorList>
    </citation>
    <scope>NUCLEOTIDE SEQUENCE [LARGE SCALE GENOMIC DNA]</scope>
    <source>
        <strain evidence="2 3">DSM 43768</strain>
    </source>
</reference>
<evidence type="ECO:0000256" key="1">
    <source>
        <dbReference type="SAM" id="MobiDB-lite"/>
    </source>
</evidence>
<proteinExistence type="predicted"/>
<dbReference type="Proteomes" id="UP000565579">
    <property type="component" value="Unassembled WGS sequence"/>
</dbReference>
<dbReference type="AlphaFoldDB" id="A0A7X0TXA2"/>
<organism evidence="2 3">
    <name type="scientific">Nonomuraea rubra</name>
    <dbReference type="NCBI Taxonomy" id="46180"/>
    <lineage>
        <taxon>Bacteria</taxon>
        <taxon>Bacillati</taxon>
        <taxon>Actinomycetota</taxon>
        <taxon>Actinomycetes</taxon>
        <taxon>Streptosporangiales</taxon>
        <taxon>Streptosporangiaceae</taxon>
        <taxon>Nonomuraea</taxon>
    </lineage>
</organism>
<accession>A0A7X0TXA2</accession>
<sequence length="76" mass="7936">MLSLTPSAARAGMAARTARTTSTSALRSIGFGGVTVFELIDLEPPLPRLHGDLATFGKLGWSVEQSGAVPWHPSST</sequence>
<keyword evidence="3" id="KW-1185">Reference proteome</keyword>
<dbReference type="EMBL" id="JACHMI010000001">
    <property type="protein sequence ID" value="MBB6547246.1"/>
    <property type="molecule type" value="Genomic_DNA"/>
</dbReference>
<dbReference type="RefSeq" id="WP_185101917.1">
    <property type="nucleotide sequence ID" value="NZ_JACHMI010000001.1"/>
</dbReference>
<evidence type="ECO:0000313" key="3">
    <source>
        <dbReference type="Proteomes" id="UP000565579"/>
    </source>
</evidence>
<protein>
    <submittedName>
        <fullName evidence="2">Uncharacterized protein</fullName>
    </submittedName>
</protein>
<name>A0A7X0TXA2_9ACTN</name>
<feature type="compositionally biased region" description="Low complexity" evidence="1">
    <location>
        <begin position="7"/>
        <end position="20"/>
    </location>
</feature>
<feature type="region of interest" description="Disordered" evidence="1">
    <location>
        <begin position="1"/>
        <end position="20"/>
    </location>
</feature>
<comment type="caution">
    <text evidence="2">The sequence shown here is derived from an EMBL/GenBank/DDBJ whole genome shotgun (WGS) entry which is preliminary data.</text>
</comment>